<gene>
    <name evidence="4" type="ORF">TKK_001617</name>
</gene>
<evidence type="ECO:0000256" key="2">
    <source>
        <dbReference type="ARBA" id="ARBA00023043"/>
    </source>
</evidence>
<evidence type="ECO:0000313" key="5">
    <source>
        <dbReference type="Proteomes" id="UP001627154"/>
    </source>
</evidence>
<protein>
    <recommendedName>
        <fullName evidence="6">SOCS box domain-containing protein</fullName>
    </recommendedName>
</protein>
<dbReference type="InterPro" id="IPR050663">
    <property type="entry name" value="Ankyrin-SOCS_Box"/>
</dbReference>
<name>A0ABD2XMK3_9HYME</name>
<feature type="repeat" description="ANK" evidence="3">
    <location>
        <begin position="160"/>
        <end position="192"/>
    </location>
</feature>
<evidence type="ECO:0000256" key="3">
    <source>
        <dbReference type="PROSITE-ProRule" id="PRU00023"/>
    </source>
</evidence>
<dbReference type="AlphaFoldDB" id="A0ABD2XMK3"/>
<evidence type="ECO:0000256" key="1">
    <source>
        <dbReference type="ARBA" id="ARBA00022737"/>
    </source>
</evidence>
<proteinExistence type="predicted"/>
<feature type="repeat" description="ANK" evidence="3">
    <location>
        <begin position="294"/>
        <end position="326"/>
    </location>
</feature>
<dbReference type="Proteomes" id="UP001627154">
    <property type="component" value="Unassembled WGS sequence"/>
</dbReference>
<dbReference type="SMART" id="SM00248">
    <property type="entry name" value="ANK"/>
    <property type="match status" value="4"/>
</dbReference>
<dbReference type="PANTHER" id="PTHR24193">
    <property type="entry name" value="ANKYRIN REPEAT PROTEIN"/>
    <property type="match status" value="1"/>
</dbReference>
<organism evidence="4 5">
    <name type="scientific">Trichogramma kaykai</name>
    <dbReference type="NCBI Taxonomy" id="54128"/>
    <lineage>
        <taxon>Eukaryota</taxon>
        <taxon>Metazoa</taxon>
        <taxon>Ecdysozoa</taxon>
        <taxon>Arthropoda</taxon>
        <taxon>Hexapoda</taxon>
        <taxon>Insecta</taxon>
        <taxon>Pterygota</taxon>
        <taxon>Neoptera</taxon>
        <taxon>Endopterygota</taxon>
        <taxon>Hymenoptera</taxon>
        <taxon>Apocrita</taxon>
        <taxon>Proctotrupomorpha</taxon>
        <taxon>Chalcidoidea</taxon>
        <taxon>Trichogrammatidae</taxon>
        <taxon>Trichogramma</taxon>
    </lineage>
</organism>
<accession>A0ABD2XMK3</accession>
<dbReference type="Pfam" id="PF12796">
    <property type="entry name" value="Ank_2"/>
    <property type="match status" value="2"/>
</dbReference>
<evidence type="ECO:0000313" key="4">
    <source>
        <dbReference type="EMBL" id="KAL3406263.1"/>
    </source>
</evidence>
<keyword evidence="5" id="KW-1185">Reference proteome</keyword>
<evidence type="ECO:0008006" key="6">
    <source>
        <dbReference type="Google" id="ProtNLM"/>
    </source>
</evidence>
<dbReference type="InterPro" id="IPR002110">
    <property type="entry name" value="Ankyrin_rpt"/>
</dbReference>
<comment type="caution">
    <text evidence="4">The sequence shown here is derived from an EMBL/GenBank/DDBJ whole genome shotgun (WGS) entry which is preliminary data.</text>
</comment>
<dbReference type="PANTHER" id="PTHR24193:SF125">
    <property type="entry name" value="PROTEIN FEM-1 HOMOLOG CG6966-LIKE PROTEIN"/>
    <property type="match status" value="1"/>
</dbReference>
<keyword evidence="2 3" id="KW-0040">ANK repeat</keyword>
<sequence length="521" mass="60247">MKINRRSNVKLKVNLFNELDPLISNWEGQYPDLKKLFRREEMDWLLKEYVTTVKSYEHLRITNVLDFAVKCGYKDKPDLDKSGKPPLRRATPLHQAFGCSFLVGCSNVQNLFKVYDRYDVNYTDESGLTHFHVACKFGCDDVVGKFLEFGQNPNLLVPKSIDRPLHLALAGGHKKVVELLLKHDADPNSVNENKLTPLQTICIKGGDFDLTKRLFALKNNNVYPPVNTLLILANDYVEAKSWLERGAGQNKADGLRTLHIICKRKNDAADMAETLFKICDDRHQLVQVDGLDKKGRTPLQWAVANLWPNLVDVLLDHGADLSKFTFPTLKHFNEGFMSQFNLTWVHVSQMRIVSGVRAVVKRLEKRGYKLNRMDAKTITTLFDEYKLFKKTDLDRLWYDDDEFTSIAKKITMNPDLSLHDLVRLSPEKAEKLLRCKDYYHDLVFSCEWMKLSQKFQFASVTHLCHIMLRGCFYKRWALGSLLKLTHTKLPIFCYEMIIEPLTNKDLWHICLASPSETRKSL</sequence>
<dbReference type="PROSITE" id="PS50297">
    <property type="entry name" value="ANK_REP_REGION"/>
    <property type="match status" value="2"/>
</dbReference>
<dbReference type="InterPro" id="IPR036770">
    <property type="entry name" value="Ankyrin_rpt-contain_sf"/>
</dbReference>
<dbReference type="PROSITE" id="PS50088">
    <property type="entry name" value="ANK_REPEAT"/>
    <property type="match status" value="2"/>
</dbReference>
<dbReference type="SUPFAM" id="SSF48403">
    <property type="entry name" value="Ankyrin repeat"/>
    <property type="match status" value="1"/>
</dbReference>
<reference evidence="4 5" key="1">
    <citation type="journal article" date="2024" name="bioRxiv">
        <title>A reference genome for Trichogramma kaykai: A tiny desert-dwelling parasitoid wasp with competing sex-ratio distorters.</title>
        <authorList>
            <person name="Culotta J."/>
            <person name="Lindsey A.R."/>
        </authorList>
    </citation>
    <scope>NUCLEOTIDE SEQUENCE [LARGE SCALE GENOMIC DNA]</scope>
    <source>
        <strain evidence="4 5">KSX58</strain>
    </source>
</reference>
<dbReference type="Gene3D" id="1.25.40.20">
    <property type="entry name" value="Ankyrin repeat-containing domain"/>
    <property type="match status" value="2"/>
</dbReference>
<dbReference type="EMBL" id="JBJJXI010000019">
    <property type="protein sequence ID" value="KAL3406263.1"/>
    <property type="molecule type" value="Genomic_DNA"/>
</dbReference>
<keyword evidence="1" id="KW-0677">Repeat</keyword>